<sequence length="579" mass="64655">MSPSTFTTSGNLARHRRRHPNLEPLRCDVPGCGRTFTSERVFERHRSSHFRKPRGPRRCTFPGCTKQFTTTGNLTRHFKRHHQNAVASYMCPSTSGSENERDASEPQCTRGEKAMEEEEEELEMSWSRSEDDDHDELRDEWATDELLSIDPLQADELSGMRRHDLGVVVLSLVLACPVVLGFISVEPVNLTGVDLEPYVRDAMLHESSMKYESAALAKVTPAVCYSPMHNMEYPLHGGGAWGLEAAMDNDFAIMKNYYAVVRTYYSNYYGRRVAPIAAKHGVKLHLGVFMTHEDWYRYQIDDVVAAMREQPETIAAVLVGNENIAPAGPYSARDVSNRITEIRNRLRAELPNAALPPIGTVQRANEWLDPALSSQMQELASNCDIIGVNIYPFFDSNYNAQYPLVILNAVWDLMAARYPVEKLRLTETGFPTAGDPPTYARNNVPSLSNSQVFYNAFVNWNPSKGGGEAFWFMFFDRRPDDDSMGVPLEKHFGFYTYDKKSKAPDYPALLSAITQAQPPTLGSSAPPAPAPAPAPTPPPTTRAPTPPPTTRAPTPPPSSVTARPVQSNVCRVRKYFYAA</sequence>
<keyword evidence="6" id="KW-0472">Membrane</keyword>
<evidence type="ECO:0000256" key="12">
    <source>
        <dbReference type="ARBA" id="ARBA00042373"/>
    </source>
</evidence>
<evidence type="ECO:0000256" key="3">
    <source>
        <dbReference type="ARBA" id="ARBA00012780"/>
    </source>
</evidence>
<evidence type="ECO:0000256" key="4">
    <source>
        <dbReference type="ARBA" id="ARBA00022475"/>
    </source>
</evidence>
<dbReference type="EC" id="3.2.1.39" evidence="3"/>
<evidence type="ECO:0000256" key="7">
    <source>
        <dbReference type="ARBA" id="ARBA00023180"/>
    </source>
</evidence>
<dbReference type="GO" id="GO:0042973">
    <property type="term" value="F:glucan endo-1,3-beta-D-glucosidase activity"/>
    <property type="evidence" value="ECO:0007669"/>
    <property type="project" value="UniProtKB-EC"/>
</dbReference>
<dbReference type="PROSITE" id="PS00028">
    <property type="entry name" value="ZINC_FINGER_C2H2_1"/>
    <property type="match status" value="1"/>
</dbReference>
<reference evidence="17" key="1">
    <citation type="submission" date="2021-12" db="EMBL/GenBank/DDBJ databases">
        <title>Prjna785345.</title>
        <authorList>
            <person name="Rujirawat T."/>
            <person name="Krajaejun T."/>
        </authorList>
    </citation>
    <scope>NUCLEOTIDE SEQUENCE</scope>
    <source>
        <strain evidence="17">Pi057C3</strain>
    </source>
</reference>
<comment type="subcellular location">
    <subcellularLocation>
        <location evidence="2">Cell membrane</location>
    </subcellularLocation>
</comment>
<accession>A0AAD5M5N1</accession>
<evidence type="ECO:0000256" key="11">
    <source>
        <dbReference type="ARBA" id="ARBA00037649"/>
    </source>
</evidence>
<dbReference type="Gene3D" id="3.30.160.60">
    <property type="entry name" value="Classic Zinc Finger"/>
    <property type="match status" value="2"/>
</dbReference>
<protein>
    <recommendedName>
        <fullName evidence="3">glucan endo-1,3-beta-D-glucosidase</fullName>
        <ecNumber evidence="3">3.2.1.39</ecNumber>
    </recommendedName>
    <alternativeName>
        <fullName evidence="13">Endo-1,3-beta-glucanase btgC</fullName>
    </alternativeName>
    <alternativeName>
        <fullName evidence="12">Laminarinase btgC</fullName>
    </alternativeName>
</protein>
<feature type="compositionally biased region" description="Basic and acidic residues" evidence="15">
    <location>
        <begin position="98"/>
        <end position="114"/>
    </location>
</feature>
<evidence type="ECO:0000256" key="9">
    <source>
        <dbReference type="ARBA" id="ARBA00023316"/>
    </source>
</evidence>
<keyword evidence="8" id="KW-0119">Carbohydrate metabolism</keyword>
<keyword evidence="9" id="KW-0961">Cell wall biogenesis/degradation</keyword>
<dbReference type="EMBL" id="JAKCXM010000073">
    <property type="protein sequence ID" value="KAJ0403849.1"/>
    <property type="molecule type" value="Genomic_DNA"/>
</dbReference>
<keyword evidence="5" id="KW-0378">Hydrolase</keyword>
<evidence type="ECO:0000256" key="1">
    <source>
        <dbReference type="ARBA" id="ARBA00000382"/>
    </source>
</evidence>
<evidence type="ECO:0000256" key="2">
    <source>
        <dbReference type="ARBA" id="ARBA00004236"/>
    </source>
</evidence>
<evidence type="ECO:0000256" key="14">
    <source>
        <dbReference type="PROSITE-ProRule" id="PRU00042"/>
    </source>
</evidence>
<feature type="domain" description="C2H2-type" evidence="16">
    <location>
        <begin position="25"/>
        <end position="54"/>
    </location>
</feature>
<dbReference type="SMART" id="SM00355">
    <property type="entry name" value="ZnF_C2H2"/>
    <property type="match status" value="2"/>
</dbReference>
<dbReference type="Gene3D" id="3.20.20.80">
    <property type="entry name" value="Glycosidases"/>
    <property type="match status" value="1"/>
</dbReference>
<feature type="compositionally biased region" description="Pro residues" evidence="15">
    <location>
        <begin position="526"/>
        <end position="558"/>
    </location>
</feature>
<dbReference type="Proteomes" id="UP001209570">
    <property type="component" value="Unassembled WGS sequence"/>
</dbReference>
<comment type="caution">
    <text evidence="17">The sequence shown here is derived from an EMBL/GenBank/DDBJ whole genome shotgun (WGS) entry which is preliminary data.</text>
</comment>
<dbReference type="GO" id="GO:0071555">
    <property type="term" value="P:cell wall organization"/>
    <property type="evidence" value="ECO:0007669"/>
    <property type="project" value="UniProtKB-KW"/>
</dbReference>
<evidence type="ECO:0000256" key="13">
    <source>
        <dbReference type="ARBA" id="ARBA00043078"/>
    </source>
</evidence>
<comment type="catalytic activity">
    <reaction evidence="1">
        <text>Hydrolysis of (1-&gt;3)-beta-D-glucosidic linkages in (1-&gt;3)-beta-D-glucans.</text>
        <dbReference type="EC" id="3.2.1.39"/>
    </reaction>
</comment>
<proteinExistence type="predicted"/>
<dbReference type="AlphaFoldDB" id="A0AAD5M5N1"/>
<dbReference type="SUPFAM" id="SSF51445">
    <property type="entry name" value="(Trans)glycosidases"/>
    <property type="match status" value="1"/>
</dbReference>
<keyword evidence="14" id="KW-0863">Zinc-finger</keyword>
<dbReference type="PROSITE" id="PS50157">
    <property type="entry name" value="ZINC_FINGER_C2H2_2"/>
    <property type="match status" value="2"/>
</dbReference>
<dbReference type="PANTHER" id="PTHR16631">
    <property type="entry name" value="GLUCAN 1,3-BETA-GLUCOSIDASE"/>
    <property type="match status" value="1"/>
</dbReference>
<feature type="region of interest" description="Disordered" evidence="15">
    <location>
        <begin position="517"/>
        <end position="565"/>
    </location>
</feature>
<evidence type="ECO:0000256" key="8">
    <source>
        <dbReference type="ARBA" id="ARBA00023277"/>
    </source>
</evidence>
<evidence type="ECO:0000256" key="15">
    <source>
        <dbReference type="SAM" id="MobiDB-lite"/>
    </source>
</evidence>
<feature type="domain" description="C2H2-type" evidence="16">
    <location>
        <begin position="57"/>
        <end position="81"/>
    </location>
</feature>
<dbReference type="InterPro" id="IPR050732">
    <property type="entry name" value="Beta-glucan_modifiers"/>
</dbReference>
<evidence type="ECO:0000256" key="10">
    <source>
        <dbReference type="ARBA" id="ARBA00023326"/>
    </source>
</evidence>
<gene>
    <name evidence="17" type="ORF">P43SY_004822</name>
</gene>
<keyword evidence="14" id="KW-0862">Zinc</keyword>
<keyword evidence="4" id="KW-1003">Cell membrane</keyword>
<dbReference type="InterPro" id="IPR036236">
    <property type="entry name" value="Znf_C2H2_sf"/>
</dbReference>
<name>A0AAD5M5N1_PYTIN</name>
<feature type="region of interest" description="Disordered" evidence="15">
    <location>
        <begin position="91"/>
        <end position="132"/>
    </location>
</feature>
<keyword evidence="7" id="KW-0325">Glycoprotein</keyword>
<dbReference type="PANTHER" id="PTHR16631:SF17">
    <property type="entry name" value="GLUCAN ENDO-1,3-BETA-GLUCOSIDASE BTGC"/>
    <property type="match status" value="1"/>
</dbReference>
<dbReference type="GO" id="GO:0000272">
    <property type="term" value="P:polysaccharide catabolic process"/>
    <property type="evidence" value="ECO:0007669"/>
    <property type="project" value="UniProtKB-KW"/>
</dbReference>
<comment type="function">
    <text evidence="11">Glucanases play a role in cell expansion during growth, in cell-cell fusion during mating, and in spore release during sporulation. This enzyme may be involved in beta-glucan degradation. Active on laminarin and lichenan.</text>
</comment>
<evidence type="ECO:0000256" key="5">
    <source>
        <dbReference type="ARBA" id="ARBA00022801"/>
    </source>
</evidence>
<dbReference type="InterPro" id="IPR017853">
    <property type="entry name" value="GH"/>
</dbReference>
<keyword evidence="18" id="KW-1185">Reference proteome</keyword>
<dbReference type="GO" id="GO:0008270">
    <property type="term" value="F:zinc ion binding"/>
    <property type="evidence" value="ECO:0007669"/>
    <property type="project" value="UniProtKB-KW"/>
</dbReference>
<dbReference type="SUPFAM" id="SSF57667">
    <property type="entry name" value="beta-beta-alpha zinc fingers"/>
    <property type="match status" value="2"/>
</dbReference>
<keyword evidence="10" id="KW-0624">Polysaccharide degradation</keyword>
<keyword evidence="14" id="KW-0479">Metal-binding</keyword>
<dbReference type="InterPro" id="IPR013087">
    <property type="entry name" value="Znf_C2H2_type"/>
</dbReference>
<organism evidence="17 18">
    <name type="scientific">Pythium insidiosum</name>
    <name type="common">Pythiosis disease agent</name>
    <dbReference type="NCBI Taxonomy" id="114742"/>
    <lineage>
        <taxon>Eukaryota</taxon>
        <taxon>Sar</taxon>
        <taxon>Stramenopiles</taxon>
        <taxon>Oomycota</taxon>
        <taxon>Peronosporomycetes</taxon>
        <taxon>Pythiales</taxon>
        <taxon>Pythiaceae</taxon>
        <taxon>Pythium</taxon>
    </lineage>
</organism>
<evidence type="ECO:0000313" key="18">
    <source>
        <dbReference type="Proteomes" id="UP001209570"/>
    </source>
</evidence>
<evidence type="ECO:0000256" key="6">
    <source>
        <dbReference type="ARBA" id="ARBA00023136"/>
    </source>
</evidence>
<evidence type="ECO:0000313" key="17">
    <source>
        <dbReference type="EMBL" id="KAJ0403849.1"/>
    </source>
</evidence>
<evidence type="ECO:0000259" key="16">
    <source>
        <dbReference type="PROSITE" id="PS50157"/>
    </source>
</evidence>
<dbReference type="GO" id="GO:0005886">
    <property type="term" value="C:plasma membrane"/>
    <property type="evidence" value="ECO:0007669"/>
    <property type="project" value="UniProtKB-SubCell"/>
</dbReference>